<sequence>MGSFTGTARRLLELAVKNSGRTSSVQLPAAFARNRHPGEQAPQLSDLFRQGEVPLKLYLTLLMLTRKAPHQLHRIVADHYWAVLLGYEELNEADPIPGAGTRRIRRGMDRLRKNTLLTRERVPGRGFEITVVHPPGPLAAPYITIPIQLWSKGWLNVMSARALFVYLCLRLVLAGRPDEQGAHISSWDRKCFAISDDTWQRGLKELVALQLVRTETGRVATDIWSTDLHARKMYYLNNTYLREHDSPEEPVEVSTPAKKDL</sequence>
<evidence type="ECO:0000313" key="1">
    <source>
        <dbReference type="EMBL" id="MBB5916828.1"/>
    </source>
</evidence>
<dbReference type="RefSeq" id="WP_040751799.1">
    <property type="nucleotide sequence ID" value="NZ_JACHIT010000002.1"/>
</dbReference>
<comment type="caution">
    <text evidence="1">The sequence shown here is derived from an EMBL/GenBank/DDBJ whole genome shotgun (WGS) entry which is preliminary data.</text>
</comment>
<gene>
    <name evidence="1" type="ORF">BJY24_005740</name>
</gene>
<name>A0A7W9PJF6_9NOCA</name>
<proteinExistence type="predicted"/>
<dbReference type="EMBL" id="JACHIT010000002">
    <property type="protein sequence ID" value="MBB5916828.1"/>
    <property type="molecule type" value="Genomic_DNA"/>
</dbReference>
<organism evidence="1 2">
    <name type="scientific">Nocardia transvalensis</name>
    <dbReference type="NCBI Taxonomy" id="37333"/>
    <lineage>
        <taxon>Bacteria</taxon>
        <taxon>Bacillati</taxon>
        <taxon>Actinomycetota</taxon>
        <taxon>Actinomycetes</taxon>
        <taxon>Mycobacteriales</taxon>
        <taxon>Nocardiaceae</taxon>
        <taxon>Nocardia</taxon>
    </lineage>
</organism>
<evidence type="ECO:0000313" key="2">
    <source>
        <dbReference type="Proteomes" id="UP000540412"/>
    </source>
</evidence>
<protein>
    <submittedName>
        <fullName evidence="1">Uncharacterized protein</fullName>
    </submittedName>
</protein>
<keyword evidence="2" id="KW-1185">Reference proteome</keyword>
<dbReference type="Proteomes" id="UP000540412">
    <property type="component" value="Unassembled WGS sequence"/>
</dbReference>
<dbReference type="AlphaFoldDB" id="A0A7W9PJF6"/>
<accession>A0A7W9PJF6</accession>
<reference evidence="1 2" key="1">
    <citation type="submission" date="2020-08" db="EMBL/GenBank/DDBJ databases">
        <title>Sequencing the genomes of 1000 actinobacteria strains.</title>
        <authorList>
            <person name="Klenk H.-P."/>
        </authorList>
    </citation>
    <scope>NUCLEOTIDE SEQUENCE [LARGE SCALE GENOMIC DNA]</scope>
    <source>
        <strain evidence="1 2">DSM 43582</strain>
    </source>
</reference>